<feature type="region of interest" description="Disordered" evidence="6">
    <location>
        <begin position="210"/>
        <end position="247"/>
    </location>
</feature>
<evidence type="ECO:0000256" key="5">
    <source>
        <dbReference type="SAM" id="Coils"/>
    </source>
</evidence>
<feature type="coiled-coil region" evidence="5">
    <location>
        <begin position="46"/>
        <end position="87"/>
    </location>
</feature>
<keyword evidence="9" id="KW-1185">Reference proteome</keyword>
<feature type="coiled-coil region" evidence="5">
    <location>
        <begin position="151"/>
        <end position="178"/>
    </location>
</feature>
<dbReference type="RefSeq" id="WP_136721759.1">
    <property type="nucleotide sequence ID" value="NZ_SUMC01000002.1"/>
</dbReference>
<evidence type="ECO:0000256" key="2">
    <source>
        <dbReference type="ARBA" id="ARBA00022670"/>
    </source>
</evidence>
<dbReference type="Gene3D" id="3.90.1720.10">
    <property type="entry name" value="endopeptidase domain like (from Nostoc punctiforme)"/>
    <property type="match status" value="1"/>
</dbReference>
<dbReference type="EMBL" id="SUMC01000002">
    <property type="protein sequence ID" value="TKA12883.1"/>
    <property type="molecule type" value="Genomic_DNA"/>
</dbReference>
<comment type="caution">
    <text evidence="8">The sequence shown here is derived from an EMBL/GenBank/DDBJ whole genome shotgun (WGS) entry which is preliminary data.</text>
</comment>
<organism evidence="8 9">
    <name type="scientific">Actinacidiphila oryziradicis</name>
    <dbReference type="NCBI Taxonomy" id="2571141"/>
    <lineage>
        <taxon>Bacteria</taxon>
        <taxon>Bacillati</taxon>
        <taxon>Actinomycetota</taxon>
        <taxon>Actinomycetes</taxon>
        <taxon>Kitasatosporales</taxon>
        <taxon>Streptomycetaceae</taxon>
        <taxon>Actinacidiphila</taxon>
    </lineage>
</organism>
<dbReference type="Proteomes" id="UP000305778">
    <property type="component" value="Unassembled WGS sequence"/>
</dbReference>
<keyword evidence="4" id="KW-0788">Thiol protease</keyword>
<proteinExistence type="inferred from homology"/>
<protein>
    <submittedName>
        <fullName evidence="8">NlpC/P60 family protein</fullName>
    </submittedName>
</protein>
<keyword evidence="2" id="KW-0645">Protease</keyword>
<dbReference type="PANTHER" id="PTHR47359:SF3">
    <property type="entry name" value="NLP_P60 DOMAIN-CONTAINING PROTEIN-RELATED"/>
    <property type="match status" value="1"/>
</dbReference>
<dbReference type="PROSITE" id="PS51935">
    <property type="entry name" value="NLPC_P60"/>
    <property type="match status" value="1"/>
</dbReference>
<comment type="similarity">
    <text evidence="1">Belongs to the peptidase C40 family.</text>
</comment>
<evidence type="ECO:0000313" key="9">
    <source>
        <dbReference type="Proteomes" id="UP000305778"/>
    </source>
</evidence>
<dbReference type="GO" id="GO:0006508">
    <property type="term" value="P:proteolysis"/>
    <property type="evidence" value="ECO:0007669"/>
    <property type="project" value="UniProtKB-KW"/>
</dbReference>
<evidence type="ECO:0000256" key="1">
    <source>
        <dbReference type="ARBA" id="ARBA00007074"/>
    </source>
</evidence>
<evidence type="ECO:0000256" key="4">
    <source>
        <dbReference type="ARBA" id="ARBA00022807"/>
    </source>
</evidence>
<evidence type="ECO:0000313" key="8">
    <source>
        <dbReference type="EMBL" id="TKA12883.1"/>
    </source>
</evidence>
<name>A0A4U0STR6_9ACTN</name>
<keyword evidence="3" id="KW-0378">Hydrolase</keyword>
<dbReference type="InterPro" id="IPR051794">
    <property type="entry name" value="PG_Endopeptidase_C40"/>
</dbReference>
<dbReference type="AlphaFoldDB" id="A0A4U0STR6"/>
<reference evidence="8 9" key="1">
    <citation type="submission" date="2019-04" db="EMBL/GenBank/DDBJ databases">
        <title>Streptomyces oryziradicis sp. nov., a novel actinomycete isolated from rhizosphere soil of rice (Oryza sativa L.).</title>
        <authorList>
            <person name="Li C."/>
        </authorList>
    </citation>
    <scope>NUCLEOTIDE SEQUENCE [LARGE SCALE GENOMIC DNA]</scope>
    <source>
        <strain evidence="8 9">NEAU-C40</strain>
    </source>
</reference>
<dbReference type="InterPro" id="IPR038765">
    <property type="entry name" value="Papain-like_cys_pep_sf"/>
</dbReference>
<dbReference type="OrthoDB" id="5177647at2"/>
<dbReference type="GO" id="GO:0008234">
    <property type="term" value="F:cysteine-type peptidase activity"/>
    <property type="evidence" value="ECO:0007669"/>
    <property type="project" value="UniProtKB-KW"/>
</dbReference>
<feature type="domain" description="NlpC/P60" evidence="7">
    <location>
        <begin position="248"/>
        <end position="363"/>
    </location>
</feature>
<accession>A0A4U0STR6</accession>
<evidence type="ECO:0000256" key="6">
    <source>
        <dbReference type="SAM" id="MobiDB-lite"/>
    </source>
</evidence>
<keyword evidence="5" id="KW-0175">Coiled coil</keyword>
<gene>
    <name evidence="8" type="ORF">FCI23_02445</name>
</gene>
<evidence type="ECO:0000256" key="3">
    <source>
        <dbReference type="ARBA" id="ARBA00022801"/>
    </source>
</evidence>
<sequence>MASHRKPKQRNLTGSRSRTAATLAIAGAASVTTLTEPGHADPQLTAAQAQAKVDRLYQEAETATEGYNGAKEKADAADARVGRLQDELARRTARLNTTRNRLGYLATAQYRSGGIDPAMQLALDSRPDDYLERAGFVDRMSSRQAADLHTLTAQQRQVEQLRQEADGTLADLRDSQRRLAAHRRTIEAKLDAARKVLSGLSAAERARIAAQDGTGAAHTGPSTPGVNRPPGAADGGPSDGTAAPGAPSARAARAVSFAYGALGMPYVWGATGPSGYDCSGLTQAAWHAAGVALPRTTYTQINAGARITKSQLRPGDLVFFYSGISHVGIYIGNGRMIHAPHSGAPVRIAPIDQMPFAGATRPV</sequence>
<dbReference type="SUPFAM" id="SSF54001">
    <property type="entry name" value="Cysteine proteinases"/>
    <property type="match status" value="1"/>
</dbReference>
<dbReference type="Gene3D" id="6.10.250.3150">
    <property type="match status" value="1"/>
</dbReference>
<dbReference type="InterPro" id="IPR000064">
    <property type="entry name" value="NLP_P60_dom"/>
</dbReference>
<evidence type="ECO:0000259" key="7">
    <source>
        <dbReference type="PROSITE" id="PS51935"/>
    </source>
</evidence>
<dbReference type="PANTHER" id="PTHR47359">
    <property type="entry name" value="PEPTIDOGLYCAN DL-ENDOPEPTIDASE CWLO"/>
    <property type="match status" value="1"/>
</dbReference>
<dbReference type="Pfam" id="PF00877">
    <property type="entry name" value="NLPC_P60"/>
    <property type="match status" value="1"/>
</dbReference>